<dbReference type="Gene3D" id="2.130.10.10">
    <property type="entry name" value="YVTN repeat-like/Quinoprotein amine dehydrogenase"/>
    <property type="match status" value="1"/>
</dbReference>
<sequence>MVCSGSWDCQIALWQASGSDTCDVVSVKKRKKDAEEDDPQAEEEAKSTLVGHTQCVSTVVWLQDEAICSSSWDHSIRRWDVEMSKDSLNLVLRLLSISSHHTVLGYLPASGMKSHGFTCFLHRMTGK</sequence>
<evidence type="ECO:0000256" key="1">
    <source>
        <dbReference type="PROSITE-ProRule" id="PRU00221"/>
    </source>
</evidence>
<dbReference type="EMBL" id="JBJKTR010000001">
    <property type="protein sequence ID" value="KAL3383168.1"/>
    <property type="molecule type" value="Genomic_DNA"/>
</dbReference>
<dbReference type="PANTHER" id="PTHR19855:SF11">
    <property type="entry name" value="RIBOSOME BIOGENESIS PROTEIN WDR12"/>
    <property type="match status" value="1"/>
</dbReference>
<dbReference type="Proteomes" id="UP001627284">
    <property type="component" value="Unassembled WGS sequence"/>
</dbReference>
<dbReference type="AlphaFoldDB" id="A0ABD2VQC0"/>
<dbReference type="InterPro" id="IPR015943">
    <property type="entry name" value="WD40/YVTN_repeat-like_dom_sf"/>
</dbReference>
<feature type="repeat" description="WD" evidence="1">
    <location>
        <begin position="49"/>
        <end position="89"/>
    </location>
</feature>
<dbReference type="PANTHER" id="PTHR19855">
    <property type="entry name" value="WD40 REPEAT PROTEIN 12, 37"/>
    <property type="match status" value="1"/>
</dbReference>
<dbReference type="SMART" id="SM00320">
    <property type="entry name" value="WD40"/>
    <property type="match status" value="1"/>
</dbReference>
<keyword evidence="1" id="KW-0853">WD repeat</keyword>
<evidence type="ECO:0000313" key="2">
    <source>
        <dbReference type="EMBL" id="KAL3383167.1"/>
    </source>
</evidence>
<protein>
    <submittedName>
        <fullName evidence="2">Uncharacterized protein</fullName>
    </submittedName>
</protein>
<organism evidence="2 3">
    <name type="scientific">Solanum stoloniferum</name>
    <dbReference type="NCBI Taxonomy" id="62892"/>
    <lineage>
        <taxon>Eukaryota</taxon>
        <taxon>Viridiplantae</taxon>
        <taxon>Streptophyta</taxon>
        <taxon>Embryophyta</taxon>
        <taxon>Tracheophyta</taxon>
        <taxon>Spermatophyta</taxon>
        <taxon>Magnoliopsida</taxon>
        <taxon>eudicotyledons</taxon>
        <taxon>Gunneridae</taxon>
        <taxon>Pentapetalae</taxon>
        <taxon>asterids</taxon>
        <taxon>lamiids</taxon>
        <taxon>Solanales</taxon>
        <taxon>Solanaceae</taxon>
        <taxon>Solanoideae</taxon>
        <taxon>Solaneae</taxon>
        <taxon>Solanum</taxon>
    </lineage>
</organism>
<dbReference type="EMBL" id="JBJKTR010000001">
    <property type="protein sequence ID" value="KAL3383167.1"/>
    <property type="molecule type" value="Genomic_DNA"/>
</dbReference>
<dbReference type="PROSITE" id="PS50082">
    <property type="entry name" value="WD_REPEATS_2"/>
    <property type="match status" value="1"/>
</dbReference>
<name>A0ABD2VQC0_9SOLN</name>
<gene>
    <name evidence="2" type="ORF">AABB24_002583</name>
</gene>
<dbReference type="SUPFAM" id="SSF50978">
    <property type="entry name" value="WD40 repeat-like"/>
    <property type="match status" value="1"/>
</dbReference>
<dbReference type="InterPro" id="IPR001680">
    <property type="entry name" value="WD40_rpt"/>
</dbReference>
<proteinExistence type="predicted"/>
<dbReference type="InterPro" id="IPR036322">
    <property type="entry name" value="WD40_repeat_dom_sf"/>
</dbReference>
<evidence type="ECO:0000313" key="3">
    <source>
        <dbReference type="Proteomes" id="UP001627284"/>
    </source>
</evidence>
<keyword evidence="3" id="KW-1185">Reference proteome</keyword>
<reference evidence="2 3" key="1">
    <citation type="submission" date="2024-05" db="EMBL/GenBank/DDBJ databases">
        <title>De novo assembly of an allotetraploid wild potato.</title>
        <authorList>
            <person name="Hosaka A.J."/>
        </authorList>
    </citation>
    <scope>NUCLEOTIDE SEQUENCE [LARGE SCALE GENOMIC DNA]</scope>
    <source>
        <tissue evidence="2">Young leaves</tissue>
    </source>
</reference>
<accession>A0ABD2VQC0</accession>
<comment type="caution">
    <text evidence="2">The sequence shown here is derived from an EMBL/GenBank/DDBJ whole genome shotgun (WGS) entry which is preliminary data.</text>
</comment>